<evidence type="ECO:0008006" key="4">
    <source>
        <dbReference type="Google" id="ProtNLM"/>
    </source>
</evidence>
<keyword evidence="1" id="KW-0812">Transmembrane</keyword>
<dbReference type="Proteomes" id="UP001396898">
    <property type="component" value="Unassembled WGS sequence"/>
</dbReference>
<keyword evidence="1" id="KW-0472">Membrane</keyword>
<keyword evidence="3" id="KW-1185">Reference proteome</keyword>
<dbReference type="EMBL" id="JAQQWI010000007">
    <property type="protein sequence ID" value="KAK8028739.1"/>
    <property type="molecule type" value="Genomic_DNA"/>
</dbReference>
<protein>
    <recommendedName>
        <fullName evidence="4">Adenosine deaminase</fullName>
    </recommendedName>
</protein>
<feature type="transmembrane region" description="Helical" evidence="1">
    <location>
        <begin position="55"/>
        <end position="73"/>
    </location>
</feature>
<comment type="caution">
    <text evidence="2">The sequence shown here is derived from an EMBL/GenBank/DDBJ whole genome shotgun (WGS) entry which is preliminary data.</text>
</comment>
<reference evidence="2 3" key="1">
    <citation type="submission" date="2023-01" db="EMBL/GenBank/DDBJ databases">
        <title>Analysis of 21 Apiospora genomes using comparative genomics revels a genus with tremendous synthesis potential of carbohydrate active enzymes and secondary metabolites.</title>
        <authorList>
            <person name="Sorensen T."/>
        </authorList>
    </citation>
    <scope>NUCLEOTIDE SEQUENCE [LARGE SCALE GENOMIC DNA]</scope>
    <source>
        <strain evidence="2 3">CBS 20057</strain>
    </source>
</reference>
<sequence>MKPRDVDATDEPGPGRLRWAPAPVLQKLRSLSAKFNIKATCWIYPTLLDRTLLNVHSWILFAAIYLSLSNIVMSTRGLDAGILGLAHGGLGHGNEALRNLIKIDLHLHYTNNEDPIAHNMIENMDQVHKGASLFEVHLFLVGTNCVTTSRLDMLAHPLFLDAPS</sequence>
<proteinExistence type="predicted"/>
<accession>A0ABR1SC27</accession>
<evidence type="ECO:0000256" key="1">
    <source>
        <dbReference type="SAM" id="Phobius"/>
    </source>
</evidence>
<name>A0ABR1SC27_9PEZI</name>
<evidence type="ECO:0000313" key="3">
    <source>
        <dbReference type="Proteomes" id="UP001396898"/>
    </source>
</evidence>
<organism evidence="2 3">
    <name type="scientific">Apiospora marii</name>
    <dbReference type="NCBI Taxonomy" id="335849"/>
    <lineage>
        <taxon>Eukaryota</taxon>
        <taxon>Fungi</taxon>
        <taxon>Dikarya</taxon>
        <taxon>Ascomycota</taxon>
        <taxon>Pezizomycotina</taxon>
        <taxon>Sordariomycetes</taxon>
        <taxon>Xylariomycetidae</taxon>
        <taxon>Amphisphaeriales</taxon>
        <taxon>Apiosporaceae</taxon>
        <taxon>Apiospora</taxon>
    </lineage>
</organism>
<gene>
    <name evidence="2" type="ORF">PG991_005795</name>
</gene>
<evidence type="ECO:0000313" key="2">
    <source>
        <dbReference type="EMBL" id="KAK8028739.1"/>
    </source>
</evidence>
<keyword evidence="1" id="KW-1133">Transmembrane helix</keyword>